<evidence type="ECO:0000256" key="1">
    <source>
        <dbReference type="SAM" id="SignalP"/>
    </source>
</evidence>
<feature type="chain" id="PRO_5040403663" evidence="1">
    <location>
        <begin position="28"/>
        <end position="163"/>
    </location>
</feature>
<accession>A0A9P6QG06</accession>
<evidence type="ECO:0000313" key="2">
    <source>
        <dbReference type="EMBL" id="KAG0267054.1"/>
    </source>
</evidence>
<dbReference type="OrthoDB" id="2420541at2759"/>
<sequence>MSSAFTPSSLIAVILVSLAFYSTLVSAQAGISIGCSSCIQQKLLTGVPQCNGVNLTDMSQRNSSLYRDCICYSSFDFNWTLPCRDFGVCQMSDLTSFQQTYPSIFSALNLTCVKPTPTPTGSASRLGGNGFSLETTTAAAAASIVMMTMLAGGVGAFLATVGF</sequence>
<evidence type="ECO:0000313" key="3">
    <source>
        <dbReference type="Proteomes" id="UP000807716"/>
    </source>
</evidence>
<gene>
    <name evidence="2" type="ORF">DFQ27_009201</name>
</gene>
<dbReference type="EMBL" id="JAAAJB010000082">
    <property type="protein sequence ID" value="KAG0267054.1"/>
    <property type="molecule type" value="Genomic_DNA"/>
</dbReference>
<protein>
    <submittedName>
        <fullName evidence="2">Uncharacterized protein</fullName>
    </submittedName>
</protein>
<dbReference type="Proteomes" id="UP000807716">
    <property type="component" value="Unassembled WGS sequence"/>
</dbReference>
<comment type="caution">
    <text evidence="2">The sequence shown here is derived from an EMBL/GenBank/DDBJ whole genome shotgun (WGS) entry which is preliminary data.</text>
</comment>
<feature type="signal peptide" evidence="1">
    <location>
        <begin position="1"/>
        <end position="27"/>
    </location>
</feature>
<proteinExistence type="predicted"/>
<reference evidence="2" key="1">
    <citation type="journal article" date="2020" name="Fungal Divers.">
        <title>Resolving the Mortierellaceae phylogeny through synthesis of multi-gene phylogenetics and phylogenomics.</title>
        <authorList>
            <person name="Vandepol N."/>
            <person name="Liber J."/>
            <person name="Desiro A."/>
            <person name="Na H."/>
            <person name="Kennedy M."/>
            <person name="Barry K."/>
            <person name="Grigoriev I.V."/>
            <person name="Miller A.N."/>
            <person name="O'Donnell K."/>
            <person name="Stajich J.E."/>
            <person name="Bonito G."/>
        </authorList>
    </citation>
    <scope>NUCLEOTIDE SEQUENCE</scope>
    <source>
        <strain evidence="2">BC1065</strain>
    </source>
</reference>
<dbReference type="AlphaFoldDB" id="A0A9P6QG06"/>
<keyword evidence="1" id="KW-0732">Signal</keyword>
<name>A0A9P6QG06_9FUNG</name>
<organism evidence="2 3">
    <name type="scientific">Actinomortierella ambigua</name>
    <dbReference type="NCBI Taxonomy" id="1343610"/>
    <lineage>
        <taxon>Eukaryota</taxon>
        <taxon>Fungi</taxon>
        <taxon>Fungi incertae sedis</taxon>
        <taxon>Mucoromycota</taxon>
        <taxon>Mortierellomycotina</taxon>
        <taxon>Mortierellomycetes</taxon>
        <taxon>Mortierellales</taxon>
        <taxon>Mortierellaceae</taxon>
        <taxon>Actinomortierella</taxon>
    </lineage>
</organism>
<keyword evidence="3" id="KW-1185">Reference proteome</keyword>